<organism evidence="2 3">
    <name type="scientific">Natronobacillus azotifigens</name>
    <dbReference type="NCBI Taxonomy" id="472978"/>
    <lineage>
        <taxon>Bacteria</taxon>
        <taxon>Bacillati</taxon>
        <taxon>Bacillota</taxon>
        <taxon>Bacilli</taxon>
        <taxon>Bacillales</taxon>
        <taxon>Bacillaceae</taxon>
        <taxon>Natronobacillus</taxon>
    </lineage>
</organism>
<sequence>MRNLVKYILHEYIRSNRYFPLLVTFIMMIFISYSYKPNPIIDSYSFTALSLFFISALLCVSVFSTESSVQKNVTLIHTGSAPKYYLSKLLSIWLICFILALFTFFYPIIFGMFGESITLLVGVFALINHLLLATLGICVGSFFTREFMKNSINAIGELWFVLLLSIPYDSLVERLPVLVRPIVWILPPSIHTITILESWNGTTVDFHFLFPFIWIIMYCSLLLFLFFTLLKKIER</sequence>
<feature type="transmembrane region" description="Helical" evidence="1">
    <location>
        <begin position="119"/>
        <end position="143"/>
    </location>
</feature>
<accession>A0A9J6RDR4</accession>
<dbReference type="AlphaFoldDB" id="A0A9J6RDR4"/>
<gene>
    <name evidence="2" type="ORF">OWO01_10320</name>
</gene>
<evidence type="ECO:0000313" key="3">
    <source>
        <dbReference type="Proteomes" id="UP001084197"/>
    </source>
</evidence>
<keyword evidence="1" id="KW-0472">Membrane</keyword>
<feature type="transmembrane region" description="Helical" evidence="1">
    <location>
        <begin position="47"/>
        <end position="69"/>
    </location>
</feature>
<dbReference type="Proteomes" id="UP001084197">
    <property type="component" value="Unassembled WGS sequence"/>
</dbReference>
<protein>
    <submittedName>
        <fullName evidence="2">Uncharacterized protein</fullName>
    </submittedName>
</protein>
<keyword evidence="3" id="KW-1185">Reference proteome</keyword>
<evidence type="ECO:0000256" key="1">
    <source>
        <dbReference type="SAM" id="Phobius"/>
    </source>
</evidence>
<evidence type="ECO:0000313" key="2">
    <source>
        <dbReference type="EMBL" id="MCZ0703613.1"/>
    </source>
</evidence>
<comment type="caution">
    <text evidence="2">The sequence shown here is derived from an EMBL/GenBank/DDBJ whole genome shotgun (WGS) entry which is preliminary data.</text>
</comment>
<keyword evidence="1" id="KW-1133">Transmembrane helix</keyword>
<feature type="transmembrane region" description="Helical" evidence="1">
    <location>
        <begin position="18"/>
        <end position="35"/>
    </location>
</feature>
<dbReference type="RefSeq" id="WP_268780376.1">
    <property type="nucleotide sequence ID" value="NZ_JAPRAT010000019.1"/>
</dbReference>
<keyword evidence="1" id="KW-0812">Transmembrane</keyword>
<name>A0A9J6RDR4_9BACI</name>
<proteinExistence type="predicted"/>
<feature type="transmembrane region" description="Helical" evidence="1">
    <location>
        <begin position="208"/>
        <end position="230"/>
    </location>
</feature>
<reference evidence="2" key="1">
    <citation type="submission" date="2022-11" db="EMBL/GenBank/DDBJ databases">
        <title>WGS of Natronobacillus azotifigens 24KS-1, an anaerobic diazotrophic haloalkaliphile from soda-rich habitats.</title>
        <authorList>
            <person name="Sorokin D.Y."/>
            <person name="Merkel A.Y."/>
        </authorList>
    </citation>
    <scope>NUCLEOTIDE SEQUENCE</scope>
    <source>
        <strain evidence="2">24KS-1</strain>
    </source>
</reference>
<dbReference type="EMBL" id="JAPRAT010000019">
    <property type="protein sequence ID" value="MCZ0703613.1"/>
    <property type="molecule type" value="Genomic_DNA"/>
</dbReference>
<feature type="transmembrane region" description="Helical" evidence="1">
    <location>
        <begin position="90"/>
        <end position="113"/>
    </location>
</feature>
<feature type="transmembrane region" description="Helical" evidence="1">
    <location>
        <begin position="150"/>
        <end position="168"/>
    </location>
</feature>